<dbReference type="AlphaFoldDB" id="A0A327YT34"/>
<keyword evidence="2" id="KW-1185">Reference proteome</keyword>
<comment type="caution">
    <text evidence="1">The sequence shown here is derived from an EMBL/GenBank/DDBJ whole genome shotgun (WGS) entry which is preliminary data.</text>
</comment>
<organism evidence="1 2">
    <name type="scientific">Salipiger aestuarii</name>
    <dbReference type="NCBI Taxonomy" id="568098"/>
    <lineage>
        <taxon>Bacteria</taxon>
        <taxon>Pseudomonadati</taxon>
        <taxon>Pseudomonadota</taxon>
        <taxon>Alphaproteobacteria</taxon>
        <taxon>Rhodobacterales</taxon>
        <taxon>Roseobacteraceae</taxon>
        <taxon>Salipiger</taxon>
    </lineage>
</organism>
<gene>
    <name evidence="1" type="ORF">ATI53_1001190</name>
</gene>
<accession>A0A327YT34</accession>
<dbReference type="EMBL" id="QLMG01000001">
    <property type="protein sequence ID" value="RAK24083.1"/>
    <property type="molecule type" value="Genomic_DNA"/>
</dbReference>
<evidence type="ECO:0000313" key="2">
    <source>
        <dbReference type="Proteomes" id="UP000249165"/>
    </source>
</evidence>
<dbReference type="RefSeq" id="WP_111549497.1">
    <property type="nucleotide sequence ID" value="NZ_LIQE01000003.1"/>
</dbReference>
<proteinExistence type="predicted"/>
<evidence type="ECO:0000313" key="1">
    <source>
        <dbReference type="EMBL" id="RAK24083.1"/>
    </source>
</evidence>
<reference evidence="1 2" key="1">
    <citation type="submission" date="2018-06" db="EMBL/GenBank/DDBJ databases">
        <title>Genomic Encyclopedia of Archaeal and Bacterial Type Strains, Phase II (KMG-II): from individual species to whole genera.</title>
        <authorList>
            <person name="Goeker M."/>
        </authorList>
    </citation>
    <scope>NUCLEOTIDE SEQUENCE [LARGE SCALE GENOMIC DNA]</scope>
    <source>
        <strain evidence="1 2">DSM 22011</strain>
    </source>
</reference>
<name>A0A327YT34_9RHOB</name>
<sequence>MTDIPHDWPARTTPSQRAAYRAFANLISAAEDELAARLLAEAPAFGITVHKTDLGVNLQGVNGGAHGGNATGALHSWRMRYQDTQP</sequence>
<dbReference type="Proteomes" id="UP000249165">
    <property type="component" value="Unassembled WGS sequence"/>
</dbReference>
<protein>
    <submittedName>
        <fullName evidence="1">Uncharacterized protein</fullName>
    </submittedName>
</protein>